<dbReference type="EMBL" id="VIKS01000005">
    <property type="protein sequence ID" value="TQV88017.1"/>
    <property type="molecule type" value="Genomic_DNA"/>
</dbReference>
<evidence type="ECO:0000259" key="13">
    <source>
        <dbReference type="PROSITE" id="PS50878"/>
    </source>
</evidence>
<dbReference type="AlphaFoldDB" id="A0A545UEW8"/>
<evidence type="ECO:0000256" key="5">
    <source>
        <dbReference type="ARBA" id="ARBA00022842"/>
    </source>
</evidence>
<dbReference type="RefSeq" id="WP_142893258.1">
    <property type="nucleotide sequence ID" value="NZ_ML660163.1"/>
</dbReference>
<dbReference type="GO" id="GO:0003723">
    <property type="term" value="F:RNA binding"/>
    <property type="evidence" value="ECO:0007669"/>
    <property type="project" value="InterPro"/>
</dbReference>
<dbReference type="OrthoDB" id="7055795at2"/>
<feature type="coiled-coil region" evidence="10">
    <location>
        <begin position="79"/>
        <end position="106"/>
    </location>
</feature>
<dbReference type="EC" id="2.7.7.49" evidence="1"/>
<evidence type="ECO:0000256" key="7">
    <source>
        <dbReference type="ARBA" id="ARBA00023118"/>
    </source>
</evidence>
<dbReference type="GO" id="GO:0003964">
    <property type="term" value="F:RNA-directed DNA polymerase activity"/>
    <property type="evidence" value="ECO:0007669"/>
    <property type="project" value="UniProtKB-KW"/>
</dbReference>
<comment type="caution">
    <text evidence="14">The sequence shown here is derived from an EMBL/GenBank/DDBJ whole genome shotgun (WGS) entry which is preliminary data.</text>
</comment>
<dbReference type="PROSITE" id="PS50878">
    <property type="entry name" value="RT_POL"/>
    <property type="match status" value="1"/>
</dbReference>
<comment type="similarity">
    <text evidence="8">Belongs to the bacterial reverse transcriptase family.</text>
</comment>
<feature type="transmembrane region" description="Helical" evidence="12">
    <location>
        <begin position="554"/>
        <end position="573"/>
    </location>
</feature>
<feature type="domain" description="Reverse transcriptase" evidence="13">
    <location>
        <begin position="166"/>
        <end position="398"/>
    </location>
</feature>
<evidence type="ECO:0000256" key="10">
    <source>
        <dbReference type="SAM" id="Coils"/>
    </source>
</evidence>
<keyword evidence="10" id="KW-0175">Coiled coil</keyword>
<dbReference type="GO" id="GO:0051607">
    <property type="term" value="P:defense response to virus"/>
    <property type="evidence" value="ECO:0007669"/>
    <property type="project" value="UniProtKB-KW"/>
</dbReference>
<evidence type="ECO:0000256" key="12">
    <source>
        <dbReference type="SAM" id="Phobius"/>
    </source>
</evidence>
<proteinExistence type="inferred from homology"/>
<dbReference type="PRINTS" id="PR00866">
    <property type="entry name" value="RNADNAPOLMS"/>
</dbReference>
<keyword evidence="12" id="KW-0472">Membrane</keyword>
<dbReference type="InterPro" id="IPR000123">
    <property type="entry name" value="Reverse_transcriptase_msDNA"/>
</dbReference>
<keyword evidence="15" id="KW-1185">Reference proteome</keyword>
<dbReference type="InterPro" id="IPR051083">
    <property type="entry name" value="GrpII_Intron_Splice-Mob/Def"/>
</dbReference>
<evidence type="ECO:0000313" key="15">
    <source>
        <dbReference type="Proteomes" id="UP000315439"/>
    </source>
</evidence>
<keyword evidence="12" id="KW-1133">Transmembrane helix</keyword>
<keyword evidence="6 14" id="KW-0695">RNA-directed DNA polymerase</keyword>
<reference evidence="14 15" key="1">
    <citation type="submission" date="2019-07" db="EMBL/GenBank/DDBJ databases">
        <title>Draft genome for Aliikangiella sp. M105.</title>
        <authorList>
            <person name="Wang G."/>
        </authorList>
    </citation>
    <scope>NUCLEOTIDE SEQUENCE [LARGE SCALE GENOMIC DNA]</scope>
    <source>
        <strain evidence="14 15">M105</strain>
    </source>
</reference>
<evidence type="ECO:0000256" key="11">
    <source>
        <dbReference type="SAM" id="MobiDB-lite"/>
    </source>
</evidence>
<keyword evidence="12" id="KW-0812">Transmembrane</keyword>
<dbReference type="GO" id="GO:0046872">
    <property type="term" value="F:metal ion binding"/>
    <property type="evidence" value="ECO:0007669"/>
    <property type="project" value="UniProtKB-KW"/>
</dbReference>
<evidence type="ECO:0000256" key="6">
    <source>
        <dbReference type="ARBA" id="ARBA00022918"/>
    </source>
</evidence>
<dbReference type="InterPro" id="IPR000477">
    <property type="entry name" value="RT_dom"/>
</dbReference>
<dbReference type="CDD" id="cd03487">
    <property type="entry name" value="RT_Bac_retron_II"/>
    <property type="match status" value="1"/>
</dbReference>
<evidence type="ECO:0000256" key="4">
    <source>
        <dbReference type="ARBA" id="ARBA00022723"/>
    </source>
</evidence>
<protein>
    <recommendedName>
        <fullName evidence="1">RNA-directed DNA polymerase</fullName>
        <ecNumber evidence="1">2.7.7.49</ecNumber>
    </recommendedName>
</protein>
<dbReference type="Proteomes" id="UP000315439">
    <property type="component" value="Unassembled WGS sequence"/>
</dbReference>
<dbReference type="PANTHER" id="PTHR34047:SF7">
    <property type="entry name" value="RNA-DIRECTED DNA POLYMERASE"/>
    <property type="match status" value="1"/>
</dbReference>
<evidence type="ECO:0000256" key="8">
    <source>
        <dbReference type="ARBA" id="ARBA00034120"/>
    </source>
</evidence>
<keyword evidence="3" id="KW-0548">Nucleotidyltransferase</keyword>
<evidence type="ECO:0000256" key="2">
    <source>
        <dbReference type="ARBA" id="ARBA00022679"/>
    </source>
</evidence>
<evidence type="ECO:0000256" key="3">
    <source>
        <dbReference type="ARBA" id="ARBA00022695"/>
    </source>
</evidence>
<keyword evidence="4" id="KW-0479">Metal-binding</keyword>
<evidence type="ECO:0000313" key="14">
    <source>
        <dbReference type="EMBL" id="TQV88017.1"/>
    </source>
</evidence>
<name>A0A545UEW8_9GAMM</name>
<comment type="catalytic activity">
    <reaction evidence="9">
        <text>DNA(n) + a 2'-deoxyribonucleoside 5'-triphosphate = DNA(n+1) + diphosphate</text>
        <dbReference type="Rhea" id="RHEA:22508"/>
        <dbReference type="Rhea" id="RHEA-COMP:17339"/>
        <dbReference type="Rhea" id="RHEA-COMP:17340"/>
        <dbReference type="ChEBI" id="CHEBI:33019"/>
        <dbReference type="ChEBI" id="CHEBI:61560"/>
        <dbReference type="ChEBI" id="CHEBI:173112"/>
        <dbReference type="EC" id="2.7.7.49"/>
    </reaction>
</comment>
<keyword evidence="7" id="KW-0051">Antiviral defense</keyword>
<dbReference type="PANTHER" id="PTHR34047">
    <property type="entry name" value="NUCLEAR INTRON MATURASE 1, MITOCHONDRIAL-RELATED"/>
    <property type="match status" value="1"/>
</dbReference>
<dbReference type="SUPFAM" id="SSF56672">
    <property type="entry name" value="DNA/RNA polymerases"/>
    <property type="match status" value="1"/>
</dbReference>
<sequence>MSASSPGKLTRQQLYDLIRESSKDEYILSEMIRLGYWNEDSGKPSLPAELIARKGELEREFQALLKKQQQYQDPQKALKELHKQRKAEALKRREETKQNNNEARYQRAVNWHNKNQAEITYLGEDFSAGLQGSFTDRERLTNQELPVIDSSLALAKAMGISINELRFLSFGRKTSKTTHYQQFLIEKKTGGTRRISAPMPRLKRLQYWILGNILEKLPLHDTAHGFVAQRSIVTNAKPHVGADVVVNMDLKDFFPTVTYKRIKGLFCKLGYSEQVATVLALLCSEPEIDEVELDGETFYVARGERYLPQGAPTSPAISNLLCRNLDRRVFGASKKLDFTYTRYADDLTFSGTRKSAHQLRKLLWRVEQIVIDEGFVVHPDKTRIMRKNARQEVTGLVVNQKLSVDRKTLKQFRALLFQIEKDGIEGKVWGKGQLIPSIEGYANFVAMVNPEKGLALQKRVTQIKKQYGFEVKPGKLAALNKKIMRVKATRGEAPREDWWQAEPKPSPVKENTAEQLKAQKKAKAIEKKEAEQSLPEHSTNEQREIENTEDTNNIGTLMIYIAIGLLLIVIFLGS</sequence>
<evidence type="ECO:0000256" key="9">
    <source>
        <dbReference type="ARBA" id="ARBA00048173"/>
    </source>
</evidence>
<gene>
    <name evidence="14" type="ORF">FLL46_09405</name>
</gene>
<organism evidence="14 15">
    <name type="scientific">Aliikangiella coralliicola</name>
    <dbReference type="NCBI Taxonomy" id="2592383"/>
    <lineage>
        <taxon>Bacteria</taxon>
        <taxon>Pseudomonadati</taxon>
        <taxon>Pseudomonadota</taxon>
        <taxon>Gammaproteobacteria</taxon>
        <taxon>Oceanospirillales</taxon>
        <taxon>Pleioneaceae</taxon>
        <taxon>Aliikangiella</taxon>
    </lineage>
</organism>
<feature type="region of interest" description="Disordered" evidence="11">
    <location>
        <begin position="494"/>
        <end position="547"/>
    </location>
</feature>
<keyword evidence="2" id="KW-0808">Transferase</keyword>
<evidence type="ECO:0000256" key="1">
    <source>
        <dbReference type="ARBA" id="ARBA00012493"/>
    </source>
</evidence>
<accession>A0A545UEW8</accession>
<dbReference type="Pfam" id="PF00078">
    <property type="entry name" value="RVT_1"/>
    <property type="match status" value="1"/>
</dbReference>
<keyword evidence="5" id="KW-0460">Magnesium</keyword>
<dbReference type="InterPro" id="IPR043502">
    <property type="entry name" value="DNA/RNA_pol_sf"/>
</dbReference>